<feature type="domain" description="FAD-binding FR-type" evidence="14">
    <location>
        <begin position="36"/>
        <end position="148"/>
    </location>
</feature>
<dbReference type="InterPro" id="IPR039261">
    <property type="entry name" value="FNR_nucleotide-bd"/>
</dbReference>
<dbReference type="SUPFAM" id="SSF63380">
    <property type="entry name" value="Riboflavin synthase domain-like"/>
    <property type="match status" value="1"/>
</dbReference>
<dbReference type="GO" id="GO:0005741">
    <property type="term" value="C:mitochondrial outer membrane"/>
    <property type="evidence" value="ECO:0007669"/>
    <property type="project" value="UniProtKB-SubCell"/>
</dbReference>
<keyword evidence="3 11" id="KW-0285">Flavoprotein</keyword>
<evidence type="ECO:0000256" key="11">
    <source>
        <dbReference type="PIRSR" id="PIRSR601834-1"/>
    </source>
</evidence>
<dbReference type="Gene3D" id="2.40.30.10">
    <property type="entry name" value="Translation factors"/>
    <property type="match status" value="1"/>
</dbReference>
<evidence type="ECO:0000256" key="6">
    <source>
        <dbReference type="ARBA" id="ARBA00022827"/>
    </source>
</evidence>
<evidence type="ECO:0000256" key="13">
    <source>
        <dbReference type="SAM" id="Phobius"/>
    </source>
</evidence>
<feature type="binding site" evidence="11">
    <location>
        <position position="123"/>
    </location>
    <ligand>
        <name>FAD</name>
        <dbReference type="ChEBI" id="CHEBI:57692"/>
    </ligand>
</feature>
<evidence type="ECO:0000256" key="9">
    <source>
        <dbReference type="ARBA" id="ARBA00023027"/>
    </source>
</evidence>
<dbReference type="InterPro" id="IPR001834">
    <property type="entry name" value="CBR-like"/>
</dbReference>
<dbReference type="CDD" id="cd06183">
    <property type="entry name" value="cyt_b5_reduct_like"/>
    <property type="match status" value="1"/>
</dbReference>
<dbReference type="PRINTS" id="PR00406">
    <property type="entry name" value="CYTB5RDTASE"/>
</dbReference>
<evidence type="ECO:0000256" key="4">
    <source>
        <dbReference type="ARBA" id="ARBA00022692"/>
    </source>
</evidence>
<accession>A0A914EB15</accession>
<reference evidence="16" key="1">
    <citation type="submission" date="2022-11" db="UniProtKB">
        <authorList>
            <consortium name="WormBaseParasite"/>
        </authorList>
    </citation>
    <scope>IDENTIFICATION</scope>
</reference>
<keyword evidence="4 13" id="KW-0812">Transmembrane</keyword>
<feature type="binding site" evidence="11">
    <location>
        <position position="107"/>
    </location>
    <ligand>
        <name>FAD</name>
        <dbReference type="ChEBI" id="CHEBI:57692"/>
    </ligand>
</feature>
<dbReference type="WBParaSite" id="ACRNAN_scaffold656.g12936.t1">
    <property type="protein sequence ID" value="ACRNAN_scaffold656.g12936.t1"/>
    <property type="gene ID" value="ACRNAN_scaffold656.g12936"/>
</dbReference>
<dbReference type="PANTHER" id="PTHR19370">
    <property type="entry name" value="NADH-CYTOCHROME B5 REDUCTASE"/>
    <property type="match status" value="1"/>
</dbReference>
<evidence type="ECO:0000256" key="5">
    <source>
        <dbReference type="ARBA" id="ARBA00022787"/>
    </source>
</evidence>
<evidence type="ECO:0000313" key="16">
    <source>
        <dbReference type="WBParaSite" id="ACRNAN_scaffold656.g12936.t1"/>
    </source>
</evidence>
<keyword evidence="8 12" id="KW-0560">Oxidoreductase</keyword>
<keyword evidence="10 13" id="KW-0472">Membrane</keyword>
<name>A0A914EB15_9BILA</name>
<dbReference type="AlphaFoldDB" id="A0A914EB15"/>
<feature type="binding site" evidence="11">
    <location>
        <position position="90"/>
    </location>
    <ligand>
        <name>FAD</name>
        <dbReference type="ChEBI" id="CHEBI:57692"/>
    </ligand>
</feature>
<dbReference type="GO" id="GO:0090524">
    <property type="term" value="F:cytochrome-b5 reductase activity, acting on NADH"/>
    <property type="evidence" value="ECO:0007669"/>
    <property type="project" value="UniProtKB-EC"/>
</dbReference>
<feature type="binding site" evidence="11">
    <location>
        <position position="122"/>
    </location>
    <ligand>
        <name>FAD</name>
        <dbReference type="ChEBI" id="CHEBI:57692"/>
    </ligand>
</feature>
<dbReference type="FunFam" id="2.40.30.10:FF:000021">
    <property type="entry name" value="NADH-cytochrome b5 reductase"/>
    <property type="match status" value="1"/>
</dbReference>
<evidence type="ECO:0000259" key="14">
    <source>
        <dbReference type="PROSITE" id="PS51384"/>
    </source>
</evidence>
<dbReference type="InterPro" id="IPR001433">
    <property type="entry name" value="OxRdtase_FAD/NAD-bd"/>
</dbReference>
<sequence length="300" mass="34430">MIFSKSNLVIIFFFISKYLIMLHTNGRAIIRTFEESKELYLKLIEKIFINHDTRIFRIALPSENHVLGLPIGQHIAIVAQINGDTISRKYTPISSDDDKGIMDLIIKVYFKDVHPEYPKGGKMTQYLESLNIGDQMLIKGPKGKITYKEYGTLIKNIPKLQMIGPIQNGTYKMFGMIAGGSGIAPILQITRHILKDPNDPTKIWLLFANKKEEDILLRDELDQLEKEYPDRFRIWYTLDKAPSNWKYSTGYINAEMIAEFFPSPSDDIAMLHCGPKLMNKIAVVPNLEKLGYSSKHVYKI</sequence>
<keyword evidence="15" id="KW-1185">Reference proteome</keyword>
<keyword evidence="5" id="KW-0496">Mitochondrion</keyword>
<dbReference type="PROSITE" id="PS51384">
    <property type="entry name" value="FAD_FR"/>
    <property type="match status" value="1"/>
</dbReference>
<comment type="similarity">
    <text evidence="12">Belongs to the flavoprotein pyridine nucleotide cytochrome reductase family.</text>
</comment>
<comment type="catalytic activity">
    <reaction evidence="12">
        <text>2 Fe(III)-[cytochrome b5] + NADH = 2 Fe(II)-[cytochrome b5] + NAD(+) + H(+)</text>
        <dbReference type="Rhea" id="RHEA:46680"/>
        <dbReference type="Rhea" id="RHEA-COMP:10438"/>
        <dbReference type="Rhea" id="RHEA-COMP:10439"/>
        <dbReference type="ChEBI" id="CHEBI:15378"/>
        <dbReference type="ChEBI" id="CHEBI:29033"/>
        <dbReference type="ChEBI" id="CHEBI:29034"/>
        <dbReference type="ChEBI" id="CHEBI:57540"/>
        <dbReference type="ChEBI" id="CHEBI:57945"/>
        <dbReference type="EC" id="1.6.2.2"/>
    </reaction>
</comment>
<proteinExistence type="inferred from homology"/>
<dbReference type="PANTHER" id="PTHR19370:SF185">
    <property type="entry name" value="NADH-CYTOCHROME B5 REDUCTASE"/>
    <property type="match status" value="1"/>
</dbReference>
<keyword evidence="7 13" id="KW-1133">Transmembrane helix</keyword>
<feature type="binding site" evidence="11">
    <location>
        <position position="88"/>
    </location>
    <ligand>
        <name>FAD</name>
        <dbReference type="ChEBI" id="CHEBI:57692"/>
    </ligand>
</feature>
<dbReference type="InterPro" id="IPR017938">
    <property type="entry name" value="Riboflavin_synthase-like_b-brl"/>
</dbReference>
<dbReference type="Gene3D" id="3.40.50.80">
    <property type="entry name" value="Nucleotide-binding domain of ferredoxin-NADP reductase (FNR) module"/>
    <property type="match status" value="1"/>
</dbReference>
<comment type="subcellular location">
    <subcellularLocation>
        <location evidence="2">Mitochondrion outer membrane</location>
    </subcellularLocation>
</comment>
<dbReference type="InterPro" id="IPR008333">
    <property type="entry name" value="Cbr1-like_FAD-bd_dom"/>
</dbReference>
<dbReference type="PRINTS" id="PR00371">
    <property type="entry name" value="FPNCR"/>
</dbReference>
<evidence type="ECO:0000256" key="1">
    <source>
        <dbReference type="ARBA" id="ARBA00001974"/>
    </source>
</evidence>
<dbReference type="EC" id="1.6.2.2" evidence="12"/>
<feature type="binding site" evidence="11">
    <location>
        <position position="110"/>
    </location>
    <ligand>
        <name>FAD</name>
        <dbReference type="ChEBI" id="CHEBI:57692"/>
    </ligand>
</feature>
<organism evidence="15 16">
    <name type="scientific">Acrobeloides nanus</name>
    <dbReference type="NCBI Taxonomy" id="290746"/>
    <lineage>
        <taxon>Eukaryota</taxon>
        <taxon>Metazoa</taxon>
        <taxon>Ecdysozoa</taxon>
        <taxon>Nematoda</taxon>
        <taxon>Chromadorea</taxon>
        <taxon>Rhabditida</taxon>
        <taxon>Tylenchina</taxon>
        <taxon>Cephalobomorpha</taxon>
        <taxon>Cephaloboidea</taxon>
        <taxon>Cephalobidae</taxon>
        <taxon>Acrobeloides</taxon>
    </lineage>
</organism>
<evidence type="ECO:0000256" key="7">
    <source>
        <dbReference type="ARBA" id="ARBA00022989"/>
    </source>
</evidence>
<dbReference type="Pfam" id="PF00970">
    <property type="entry name" value="FAD_binding_6"/>
    <property type="match status" value="1"/>
</dbReference>
<dbReference type="InterPro" id="IPR017927">
    <property type="entry name" value="FAD-bd_FR_type"/>
</dbReference>
<feature type="transmembrane region" description="Helical" evidence="13">
    <location>
        <begin position="6"/>
        <end position="24"/>
    </location>
</feature>
<evidence type="ECO:0000256" key="12">
    <source>
        <dbReference type="RuleBase" id="RU361226"/>
    </source>
</evidence>
<dbReference type="FunFam" id="3.40.50.80:FF:000019">
    <property type="entry name" value="NADH-cytochrome b5 reductase"/>
    <property type="match status" value="1"/>
</dbReference>
<dbReference type="InterPro" id="IPR001709">
    <property type="entry name" value="Flavoprot_Pyr_Nucl_cyt_Rdtase"/>
</dbReference>
<protein>
    <recommendedName>
        <fullName evidence="12">NADH-cytochrome b5 reductase</fullName>
        <ecNumber evidence="12">1.6.2.2</ecNumber>
    </recommendedName>
</protein>
<evidence type="ECO:0000256" key="8">
    <source>
        <dbReference type="ARBA" id="ARBA00023002"/>
    </source>
</evidence>
<feature type="binding site" evidence="11">
    <location>
        <position position="105"/>
    </location>
    <ligand>
        <name>FAD</name>
        <dbReference type="ChEBI" id="CHEBI:57692"/>
    </ligand>
</feature>
<dbReference type="Pfam" id="PF00175">
    <property type="entry name" value="NAD_binding_1"/>
    <property type="match status" value="1"/>
</dbReference>
<dbReference type="SUPFAM" id="SSF52343">
    <property type="entry name" value="Ferredoxin reductase-like, C-terminal NADP-linked domain"/>
    <property type="match status" value="1"/>
</dbReference>
<evidence type="ECO:0000256" key="10">
    <source>
        <dbReference type="ARBA" id="ARBA00023136"/>
    </source>
</evidence>
<keyword evidence="6 11" id="KW-0274">FAD</keyword>
<evidence type="ECO:0000256" key="3">
    <source>
        <dbReference type="ARBA" id="ARBA00022630"/>
    </source>
</evidence>
<evidence type="ECO:0000313" key="15">
    <source>
        <dbReference type="Proteomes" id="UP000887540"/>
    </source>
</evidence>
<keyword evidence="5" id="KW-1000">Mitochondrion outer membrane</keyword>
<keyword evidence="9 12" id="KW-0520">NAD</keyword>
<evidence type="ECO:0000256" key="2">
    <source>
        <dbReference type="ARBA" id="ARBA00004294"/>
    </source>
</evidence>
<comment type="cofactor">
    <cofactor evidence="1 11 12">
        <name>FAD</name>
        <dbReference type="ChEBI" id="CHEBI:57692"/>
    </cofactor>
</comment>
<dbReference type="GO" id="GO:0071949">
    <property type="term" value="F:FAD binding"/>
    <property type="evidence" value="ECO:0007669"/>
    <property type="project" value="TreeGrafter"/>
</dbReference>
<dbReference type="Proteomes" id="UP000887540">
    <property type="component" value="Unplaced"/>
</dbReference>